<reference evidence="2 4" key="1">
    <citation type="submission" date="2023-07" db="EMBL/GenBank/DDBJ databases">
        <title>Sorghum-associated microbial communities from plants grown in Nebraska, USA.</title>
        <authorList>
            <person name="Schachtman D."/>
        </authorList>
    </citation>
    <scope>NUCLEOTIDE SEQUENCE</scope>
    <source>
        <strain evidence="2">DS1006</strain>
        <strain evidence="3 4">DS1016</strain>
    </source>
</reference>
<evidence type="ECO:0000313" key="4">
    <source>
        <dbReference type="Proteomes" id="UP001230951"/>
    </source>
</evidence>
<name>A0AAW8DF92_9MICC</name>
<dbReference type="EMBL" id="JAUSRG010000005">
    <property type="protein sequence ID" value="MDP9905269.1"/>
    <property type="molecule type" value="Genomic_DNA"/>
</dbReference>
<dbReference type="AlphaFoldDB" id="A0AAW8DF92"/>
<proteinExistence type="predicted"/>
<dbReference type="EMBL" id="JAUSTF010000003">
    <property type="protein sequence ID" value="MDQ0180401.1"/>
    <property type="molecule type" value="Genomic_DNA"/>
</dbReference>
<evidence type="ECO:0000313" key="3">
    <source>
        <dbReference type="EMBL" id="MDQ0180401.1"/>
    </source>
</evidence>
<evidence type="ECO:0000313" key="2">
    <source>
        <dbReference type="EMBL" id="MDP9905269.1"/>
    </source>
</evidence>
<sequence>MRKFSKKGKVYAAAATLALVAASGGAAYAFWTNTGSGVGSGASGTNVAITVNQTGVVTGLEPGGAPQTLSGKFTNPNTSPVYVTSVTASIASVTKGGAVAVGCDATDFTLANATMGVGHEVASGTNVDSWSGATIAFNNKTSNQDACKDVTVNFAYSSN</sequence>
<organism evidence="2 5">
    <name type="scientific">Arthrobacter bambusae</name>
    <dbReference type="NCBI Taxonomy" id="1338426"/>
    <lineage>
        <taxon>Bacteria</taxon>
        <taxon>Bacillati</taxon>
        <taxon>Actinomycetota</taxon>
        <taxon>Actinomycetes</taxon>
        <taxon>Micrococcales</taxon>
        <taxon>Micrococcaceae</taxon>
        <taxon>Arthrobacter</taxon>
    </lineage>
</organism>
<evidence type="ECO:0000256" key="1">
    <source>
        <dbReference type="SAM" id="SignalP"/>
    </source>
</evidence>
<evidence type="ECO:0008006" key="6">
    <source>
        <dbReference type="Google" id="ProtNLM"/>
    </source>
</evidence>
<comment type="caution">
    <text evidence="2">The sequence shown here is derived from an EMBL/GenBank/DDBJ whole genome shotgun (WGS) entry which is preliminary data.</text>
</comment>
<evidence type="ECO:0000313" key="5">
    <source>
        <dbReference type="Proteomes" id="UP001242995"/>
    </source>
</evidence>
<feature type="chain" id="PRO_5044026737" description="SipW-cognate class signal peptide" evidence="1">
    <location>
        <begin position="30"/>
        <end position="159"/>
    </location>
</feature>
<protein>
    <recommendedName>
        <fullName evidence="6">SipW-cognate class signal peptide</fullName>
    </recommendedName>
</protein>
<dbReference type="Proteomes" id="UP001230951">
    <property type="component" value="Unassembled WGS sequence"/>
</dbReference>
<dbReference type="Proteomes" id="UP001242995">
    <property type="component" value="Unassembled WGS sequence"/>
</dbReference>
<accession>A0AAW8DF92</accession>
<keyword evidence="4" id="KW-1185">Reference proteome</keyword>
<gene>
    <name evidence="2" type="ORF">J2S90_002235</name>
    <name evidence="3" type="ORF">J2S93_001823</name>
</gene>
<feature type="signal peptide" evidence="1">
    <location>
        <begin position="1"/>
        <end position="29"/>
    </location>
</feature>
<keyword evidence="1" id="KW-0732">Signal</keyword>
<dbReference type="RefSeq" id="WP_306961255.1">
    <property type="nucleotide sequence ID" value="NZ_JAUSRG010000005.1"/>
</dbReference>